<organism evidence="1 2">
    <name type="scientific">Nocardia neocaledoniensis</name>
    <dbReference type="NCBI Taxonomy" id="236511"/>
    <lineage>
        <taxon>Bacteria</taxon>
        <taxon>Bacillati</taxon>
        <taxon>Actinomycetota</taxon>
        <taxon>Actinomycetes</taxon>
        <taxon>Mycobacteriales</taxon>
        <taxon>Nocardiaceae</taxon>
        <taxon>Nocardia</taxon>
    </lineage>
</organism>
<accession>A0A317NGS8</accession>
<protein>
    <submittedName>
        <fullName evidence="1">Uncharacterized protein</fullName>
    </submittedName>
</protein>
<dbReference type="EMBL" id="QGTL01000006">
    <property type="protein sequence ID" value="PWV74399.1"/>
    <property type="molecule type" value="Genomic_DNA"/>
</dbReference>
<comment type="caution">
    <text evidence="1">The sequence shown here is derived from an EMBL/GenBank/DDBJ whole genome shotgun (WGS) entry which is preliminary data.</text>
</comment>
<keyword evidence="2" id="KW-1185">Reference proteome</keyword>
<gene>
    <name evidence="1" type="ORF">DFR69_106210</name>
</gene>
<dbReference type="Proteomes" id="UP000246410">
    <property type="component" value="Unassembled WGS sequence"/>
</dbReference>
<evidence type="ECO:0000313" key="1">
    <source>
        <dbReference type="EMBL" id="PWV74399.1"/>
    </source>
</evidence>
<dbReference type="RefSeq" id="WP_110038842.1">
    <property type="nucleotide sequence ID" value="NZ_QGTL01000006.1"/>
</dbReference>
<proteinExistence type="predicted"/>
<name>A0A317NGS8_9NOCA</name>
<reference evidence="1 2" key="1">
    <citation type="submission" date="2018-05" db="EMBL/GenBank/DDBJ databases">
        <title>Genomic Encyclopedia of Type Strains, Phase IV (KMG-IV): sequencing the most valuable type-strain genomes for metagenomic binning, comparative biology and taxonomic classification.</title>
        <authorList>
            <person name="Goeker M."/>
        </authorList>
    </citation>
    <scope>NUCLEOTIDE SEQUENCE [LARGE SCALE GENOMIC DNA]</scope>
    <source>
        <strain evidence="1 2">DSM 44717</strain>
    </source>
</reference>
<evidence type="ECO:0000313" key="2">
    <source>
        <dbReference type="Proteomes" id="UP000246410"/>
    </source>
</evidence>
<sequence length="82" mass="9297">MSTTPPAIDVTAVESISRTEFTGREHLGTAGPVTALADNPVIERWREQARGWRGRFWTYRPDETGALRLYPLNVARRSRATR</sequence>
<dbReference type="AlphaFoldDB" id="A0A317NGS8"/>